<dbReference type="EMBL" id="CU459003">
    <property type="protein sequence ID" value="CAM75195.1"/>
    <property type="molecule type" value="Genomic_DNA"/>
</dbReference>
<name>A4TX38_9PROT</name>
<evidence type="ECO:0000313" key="1">
    <source>
        <dbReference type="EMBL" id="CAM75195.1"/>
    </source>
</evidence>
<accession>A4TX38</accession>
<sequence length="137" mass="15051">MESIMPIIYVATSKANQEWGADVGLGKNLYKLGVSADSVTEQDLAGLAGQSDWKILKTDETELSEDEALERLARKEKPVDPNYYPKLRGAKGLFKVAINSVENSMLVALALDGKEPPKNFKVKPVDIAKYLISNALR</sequence>
<proteinExistence type="predicted"/>
<reference evidence="1" key="1">
    <citation type="journal article" date="2007" name="J. Bacteriol.">
        <title>Comparative genome analysis of four magnetotactic bacteria reveals a complex set of group-specific genes implicated in magnetosome biomineralization and function.</title>
        <authorList>
            <person name="Richter M."/>
            <person name="Kube M."/>
            <person name="Bazylinski D.A."/>
            <person name="Lombardot T."/>
            <person name="Gloeckner F.O."/>
            <person name="Reinhardt R."/>
            <person name="Schueler D."/>
        </authorList>
    </citation>
    <scope>NUCLEOTIDE SEQUENCE</scope>
    <source>
        <strain evidence="1">MSR-1</strain>
    </source>
</reference>
<organism evidence="1">
    <name type="scientific">Magnetospirillum gryphiswaldense</name>
    <dbReference type="NCBI Taxonomy" id="55518"/>
    <lineage>
        <taxon>Bacteria</taxon>
        <taxon>Pseudomonadati</taxon>
        <taxon>Pseudomonadota</taxon>
        <taxon>Alphaproteobacteria</taxon>
        <taxon>Rhodospirillales</taxon>
        <taxon>Rhodospirillaceae</taxon>
        <taxon>Magnetospirillum</taxon>
    </lineage>
</organism>
<dbReference type="AlphaFoldDB" id="A4TX38"/>
<protein>
    <submittedName>
        <fullName evidence="1">Uncharacterized protein</fullName>
    </submittedName>
</protein>
<gene>
    <name evidence="1" type="ORF">MGR_3677</name>
</gene>